<dbReference type="AlphaFoldDB" id="A0A382FHP7"/>
<dbReference type="GO" id="GO:0004497">
    <property type="term" value="F:monooxygenase activity"/>
    <property type="evidence" value="ECO:0007669"/>
    <property type="project" value="UniProtKB-KW"/>
</dbReference>
<evidence type="ECO:0000256" key="2">
    <source>
        <dbReference type="ARBA" id="ARBA00022643"/>
    </source>
</evidence>
<feature type="non-terminal residue" evidence="6">
    <location>
        <position position="158"/>
    </location>
</feature>
<accession>A0A382FHP7</accession>
<dbReference type="Pfam" id="PF00296">
    <property type="entry name" value="Bac_luciferase"/>
    <property type="match status" value="1"/>
</dbReference>
<name>A0A382FHP7_9ZZZZ</name>
<feature type="domain" description="Luciferase-like" evidence="5">
    <location>
        <begin position="9"/>
        <end position="158"/>
    </location>
</feature>
<dbReference type="Gene3D" id="3.20.20.30">
    <property type="entry name" value="Luciferase-like domain"/>
    <property type="match status" value="1"/>
</dbReference>
<keyword evidence="4" id="KW-0503">Monooxygenase</keyword>
<evidence type="ECO:0000259" key="5">
    <source>
        <dbReference type="Pfam" id="PF00296"/>
    </source>
</evidence>
<dbReference type="SUPFAM" id="SSF51679">
    <property type="entry name" value="Bacterial luciferase-like"/>
    <property type="match status" value="1"/>
</dbReference>
<keyword evidence="1" id="KW-0285">Flavoprotein</keyword>
<sequence>MPHFGEHANRRALLDGAVLAESFGFDSLWVRDHLVFEPHAEMEAANITFYEALTTLSAIGAVTEKISLGTGSLVPFRHPVHLAISIATLTRLVGDRVIMGFGAGTFDHEFELVGMGDLDRVGLVRSNAEIMRRLFTEDGVSHSDDVYSFENISIDPKP</sequence>
<proteinExistence type="predicted"/>
<keyword evidence="2" id="KW-0288">FMN</keyword>
<keyword evidence="3" id="KW-0560">Oxidoreductase</keyword>
<evidence type="ECO:0000256" key="4">
    <source>
        <dbReference type="ARBA" id="ARBA00023033"/>
    </source>
</evidence>
<dbReference type="GO" id="GO:0016705">
    <property type="term" value="F:oxidoreductase activity, acting on paired donors, with incorporation or reduction of molecular oxygen"/>
    <property type="evidence" value="ECO:0007669"/>
    <property type="project" value="InterPro"/>
</dbReference>
<dbReference type="PANTHER" id="PTHR30011:SF16">
    <property type="entry name" value="C2H2 FINGER DOMAIN TRANSCRIPTION FACTOR (EUROFUNG)-RELATED"/>
    <property type="match status" value="1"/>
</dbReference>
<evidence type="ECO:0000256" key="1">
    <source>
        <dbReference type="ARBA" id="ARBA00022630"/>
    </source>
</evidence>
<evidence type="ECO:0000313" key="6">
    <source>
        <dbReference type="EMBL" id="SVB61854.1"/>
    </source>
</evidence>
<protein>
    <recommendedName>
        <fullName evidence="5">Luciferase-like domain-containing protein</fullName>
    </recommendedName>
</protein>
<reference evidence="6" key="1">
    <citation type="submission" date="2018-05" db="EMBL/GenBank/DDBJ databases">
        <authorList>
            <person name="Lanie J.A."/>
            <person name="Ng W.-L."/>
            <person name="Kazmierczak K.M."/>
            <person name="Andrzejewski T.M."/>
            <person name="Davidsen T.M."/>
            <person name="Wayne K.J."/>
            <person name="Tettelin H."/>
            <person name="Glass J.I."/>
            <person name="Rusch D."/>
            <person name="Podicherti R."/>
            <person name="Tsui H.-C.T."/>
            <person name="Winkler M.E."/>
        </authorList>
    </citation>
    <scope>NUCLEOTIDE SEQUENCE</scope>
</reference>
<dbReference type="EMBL" id="UINC01049730">
    <property type="protein sequence ID" value="SVB61854.1"/>
    <property type="molecule type" value="Genomic_DNA"/>
</dbReference>
<dbReference type="InterPro" id="IPR051260">
    <property type="entry name" value="Diverse_substr_monoxygenases"/>
</dbReference>
<dbReference type="PANTHER" id="PTHR30011">
    <property type="entry name" value="ALKANESULFONATE MONOOXYGENASE-RELATED"/>
    <property type="match status" value="1"/>
</dbReference>
<gene>
    <name evidence="6" type="ORF">METZ01_LOCUS214708</name>
</gene>
<organism evidence="6">
    <name type="scientific">marine metagenome</name>
    <dbReference type="NCBI Taxonomy" id="408172"/>
    <lineage>
        <taxon>unclassified sequences</taxon>
        <taxon>metagenomes</taxon>
        <taxon>ecological metagenomes</taxon>
    </lineage>
</organism>
<dbReference type="InterPro" id="IPR036661">
    <property type="entry name" value="Luciferase-like_sf"/>
</dbReference>
<evidence type="ECO:0000256" key="3">
    <source>
        <dbReference type="ARBA" id="ARBA00023002"/>
    </source>
</evidence>
<dbReference type="InterPro" id="IPR011251">
    <property type="entry name" value="Luciferase-like_dom"/>
</dbReference>